<feature type="domain" description="Amine oxidase" evidence="4">
    <location>
        <begin position="137"/>
        <end position="378"/>
    </location>
</feature>
<dbReference type="Gene3D" id="3.50.50.60">
    <property type="entry name" value="FAD/NAD(P)-binding domain"/>
    <property type="match status" value="2"/>
</dbReference>
<evidence type="ECO:0000256" key="2">
    <source>
        <dbReference type="ARBA" id="ARBA00012804"/>
    </source>
</evidence>
<dbReference type="Proteomes" id="UP001165060">
    <property type="component" value="Unassembled WGS sequence"/>
</dbReference>
<comment type="catalytic activity">
    <reaction evidence="3">
        <text>a secondary aliphatic amine + O2 + H2O = a primary amine + an aldehyde + H2O2</text>
        <dbReference type="Rhea" id="RHEA:26414"/>
        <dbReference type="ChEBI" id="CHEBI:15377"/>
        <dbReference type="ChEBI" id="CHEBI:15379"/>
        <dbReference type="ChEBI" id="CHEBI:16240"/>
        <dbReference type="ChEBI" id="CHEBI:17478"/>
        <dbReference type="ChEBI" id="CHEBI:58855"/>
        <dbReference type="ChEBI" id="CHEBI:65296"/>
        <dbReference type="EC" id="1.4.3.4"/>
    </reaction>
</comment>
<evidence type="ECO:0000256" key="1">
    <source>
        <dbReference type="ARBA" id="ARBA00005995"/>
    </source>
</evidence>
<evidence type="ECO:0000313" key="6">
    <source>
        <dbReference type="Proteomes" id="UP001165060"/>
    </source>
</evidence>
<organism evidence="5 6">
    <name type="scientific">Tetraparma gracilis</name>
    <dbReference type="NCBI Taxonomy" id="2962635"/>
    <lineage>
        <taxon>Eukaryota</taxon>
        <taxon>Sar</taxon>
        <taxon>Stramenopiles</taxon>
        <taxon>Ochrophyta</taxon>
        <taxon>Bolidophyceae</taxon>
        <taxon>Parmales</taxon>
        <taxon>Triparmaceae</taxon>
        <taxon>Tetraparma</taxon>
    </lineage>
</organism>
<dbReference type="SUPFAM" id="SSF54373">
    <property type="entry name" value="FAD-linked reductases, C-terminal domain"/>
    <property type="match status" value="1"/>
</dbReference>
<sequence length="400" mass="43399">MSAPNPQGADVVVVGAGLSGLTTVYNMIDSRSVAKIRNVYVIEASSKVGGRLRSTQTCGSRPASSSFGRSRAATIANNTPKVDLGGTWSWSTDKALRKLARDLDIDTLEQPWQGKVCGSSGAQREAKFGESPAGPGAVRFLDGGAAQIPSRLVTEIEELRAGNKVKWVMNASVDSIKRVDGDILRVTLSTGDSVDVLCVVLTCPPLAMSKIEMRPPLPPNRLHAMRTCQTWMGDVLKFAVVFEEKFWESAGLSGYGNSRDVTTWDASDCQTFAIAGFAKPAGKDETEEEVEERLKSALCGMFGSKAEAGVYEWADWSRENINAVRAEEEAGEQLHLEYGHQLLRAQHMDRIVFAGTETEAENGHMEGALLSGKRAANEAHAILMRVQMKNMDAQGNVYRK</sequence>
<dbReference type="InterPro" id="IPR036188">
    <property type="entry name" value="FAD/NAD-bd_sf"/>
</dbReference>
<name>A0ABQ6MDT1_9STRA</name>
<accession>A0ABQ6MDT1</accession>
<dbReference type="InterPro" id="IPR050703">
    <property type="entry name" value="Flavin_MAO"/>
</dbReference>
<evidence type="ECO:0000256" key="3">
    <source>
        <dbReference type="ARBA" id="ARBA00048448"/>
    </source>
</evidence>
<dbReference type="Pfam" id="PF01593">
    <property type="entry name" value="Amino_oxidase"/>
    <property type="match status" value="1"/>
</dbReference>
<dbReference type="EMBL" id="BRYB01004022">
    <property type="protein sequence ID" value="GMI24424.1"/>
    <property type="molecule type" value="Genomic_DNA"/>
</dbReference>
<keyword evidence="6" id="KW-1185">Reference proteome</keyword>
<dbReference type="SUPFAM" id="SSF51905">
    <property type="entry name" value="FAD/NAD(P)-binding domain"/>
    <property type="match status" value="1"/>
</dbReference>
<evidence type="ECO:0000259" key="4">
    <source>
        <dbReference type="Pfam" id="PF01593"/>
    </source>
</evidence>
<comment type="caution">
    <text evidence="5">The sequence shown here is derived from an EMBL/GenBank/DDBJ whole genome shotgun (WGS) entry which is preliminary data.</text>
</comment>
<dbReference type="InterPro" id="IPR002937">
    <property type="entry name" value="Amino_oxidase"/>
</dbReference>
<reference evidence="5 6" key="1">
    <citation type="journal article" date="2023" name="Commun. Biol.">
        <title>Genome analysis of Parmales, the sister group of diatoms, reveals the evolutionary specialization of diatoms from phago-mixotrophs to photoautotrophs.</title>
        <authorList>
            <person name="Ban H."/>
            <person name="Sato S."/>
            <person name="Yoshikawa S."/>
            <person name="Yamada K."/>
            <person name="Nakamura Y."/>
            <person name="Ichinomiya M."/>
            <person name="Sato N."/>
            <person name="Blanc-Mathieu R."/>
            <person name="Endo H."/>
            <person name="Kuwata A."/>
            <person name="Ogata H."/>
        </authorList>
    </citation>
    <scope>NUCLEOTIDE SEQUENCE [LARGE SCALE GENOMIC DNA]</scope>
</reference>
<evidence type="ECO:0000313" key="5">
    <source>
        <dbReference type="EMBL" id="GMI24424.1"/>
    </source>
</evidence>
<proteinExistence type="inferred from homology"/>
<protein>
    <recommendedName>
        <fullName evidence="2">monoamine oxidase</fullName>
        <ecNumber evidence="2">1.4.3.4</ecNumber>
    </recommendedName>
</protein>
<dbReference type="PANTHER" id="PTHR43563">
    <property type="entry name" value="AMINE OXIDASE"/>
    <property type="match status" value="1"/>
</dbReference>
<dbReference type="PANTHER" id="PTHR43563:SF1">
    <property type="entry name" value="AMINE OXIDASE [FLAVIN-CONTAINING] B"/>
    <property type="match status" value="1"/>
</dbReference>
<comment type="similarity">
    <text evidence="1">Belongs to the flavin monoamine oxidase family.</text>
</comment>
<dbReference type="Pfam" id="PF13450">
    <property type="entry name" value="NAD_binding_8"/>
    <property type="match status" value="1"/>
</dbReference>
<gene>
    <name evidence="5" type="ORF">TeGR_g13786</name>
</gene>
<dbReference type="EC" id="1.4.3.4" evidence="2"/>